<keyword evidence="6 17" id="KW-0812">Transmembrane</keyword>
<dbReference type="GO" id="GO:0005524">
    <property type="term" value="F:ATP binding"/>
    <property type="evidence" value="ECO:0007669"/>
    <property type="project" value="UniProtKB-UniRule"/>
</dbReference>
<keyword evidence="13" id="KW-0997">Cell inner membrane</keyword>
<dbReference type="PROSITE" id="PS50894">
    <property type="entry name" value="HPT"/>
    <property type="match status" value="1"/>
</dbReference>
<dbReference type="AlphaFoldDB" id="A0A4R2SXW1"/>
<evidence type="ECO:0000256" key="2">
    <source>
        <dbReference type="ARBA" id="ARBA00004651"/>
    </source>
</evidence>
<dbReference type="Gene3D" id="1.10.287.130">
    <property type="match status" value="1"/>
</dbReference>
<dbReference type="CDD" id="cd00082">
    <property type="entry name" value="HisKA"/>
    <property type="match status" value="1"/>
</dbReference>
<evidence type="ECO:0000256" key="3">
    <source>
        <dbReference type="ARBA" id="ARBA00022475"/>
    </source>
</evidence>
<feature type="domain" description="HPt" evidence="20">
    <location>
        <begin position="512"/>
        <end position="610"/>
    </location>
</feature>
<keyword evidence="9 13" id="KW-0067">ATP-binding</keyword>
<dbReference type="Pfam" id="PF00072">
    <property type="entry name" value="Response_reg"/>
    <property type="match status" value="1"/>
</dbReference>
<dbReference type="Gene3D" id="3.30.565.10">
    <property type="entry name" value="Histidine kinase-like ATPase, C-terminal domain"/>
    <property type="match status" value="1"/>
</dbReference>
<evidence type="ECO:0000256" key="9">
    <source>
        <dbReference type="ARBA" id="ARBA00022840"/>
    </source>
</evidence>
<dbReference type="Pfam" id="PF02518">
    <property type="entry name" value="HATPase_c"/>
    <property type="match status" value="1"/>
</dbReference>
<keyword evidence="3 13" id="KW-1003">Cell membrane</keyword>
<keyword evidence="5 13" id="KW-0808">Transferase</keyword>
<evidence type="ECO:0000256" key="14">
    <source>
        <dbReference type="PROSITE-ProRule" id="PRU00110"/>
    </source>
</evidence>
<dbReference type="InterPro" id="IPR040642">
    <property type="entry name" value="HKR_ArcB_TM"/>
</dbReference>
<feature type="modified residue" description="Phosphohistidine" evidence="14">
    <location>
        <position position="556"/>
    </location>
</feature>
<dbReference type="PIRSF" id="PIRSF003182">
    <property type="entry name" value="ArcB"/>
    <property type="match status" value="1"/>
</dbReference>
<dbReference type="Proteomes" id="UP000295763">
    <property type="component" value="Unassembled WGS sequence"/>
</dbReference>
<dbReference type="SUPFAM" id="SSF52172">
    <property type="entry name" value="CheY-like"/>
    <property type="match status" value="1"/>
</dbReference>
<reference evidence="21 22" key="1">
    <citation type="submission" date="2019-03" db="EMBL/GenBank/DDBJ databases">
        <title>Genomic Encyclopedia of Type Strains, Phase IV (KMG-IV): sequencing the most valuable type-strain genomes for metagenomic binning, comparative biology and taxonomic classification.</title>
        <authorList>
            <person name="Goeker M."/>
        </authorList>
    </citation>
    <scope>NUCLEOTIDE SEQUENCE [LARGE SCALE GENOMIC DNA]</scope>
    <source>
        <strain evidence="21 22">DSM 28404</strain>
    </source>
</reference>
<dbReference type="InterPro" id="IPR014409">
    <property type="entry name" value="Sig_transdc_His_kin_hyb_ArcB"/>
</dbReference>
<dbReference type="InterPro" id="IPR003594">
    <property type="entry name" value="HATPase_dom"/>
</dbReference>
<keyword evidence="10 17" id="KW-1133">Transmembrane helix</keyword>
<dbReference type="GO" id="GO:0000155">
    <property type="term" value="F:phosphorelay sensor kinase activity"/>
    <property type="evidence" value="ECO:0007669"/>
    <property type="project" value="UniProtKB-UniRule"/>
</dbReference>
<evidence type="ECO:0000259" key="19">
    <source>
        <dbReference type="PROSITE" id="PS50110"/>
    </source>
</evidence>
<dbReference type="SMART" id="SM00388">
    <property type="entry name" value="HisKA"/>
    <property type="match status" value="1"/>
</dbReference>
<evidence type="ECO:0000313" key="22">
    <source>
        <dbReference type="Proteomes" id="UP000295763"/>
    </source>
</evidence>
<feature type="modified residue" description="4-aspartylphosphate" evidence="15">
    <location>
        <position position="404"/>
    </location>
</feature>
<name>A0A4R2SXW1_9PAST</name>
<keyword evidence="12 13" id="KW-0472">Membrane</keyword>
<evidence type="ECO:0000256" key="17">
    <source>
        <dbReference type="SAM" id="Phobius"/>
    </source>
</evidence>
<dbReference type="InterPro" id="IPR036097">
    <property type="entry name" value="HisK_dim/P_sf"/>
</dbReference>
<evidence type="ECO:0000256" key="15">
    <source>
        <dbReference type="PROSITE-ProRule" id="PRU00169"/>
    </source>
</evidence>
<dbReference type="SMART" id="SM00387">
    <property type="entry name" value="HATPase_c"/>
    <property type="match status" value="1"/>
</dbReference>
<accession>A0A4R2SXW1</accession>
<feature type="transmembrane region" description="Helical" evidence="17">
    <location>
        <begin position="21"/>
        <end position="47"/>
    </location>
</feature>
<keyword evidence="11 13" id="KW-0902">Two-component regulatory system</keyword>
<dbReference type="Gene3D" id="3.40.50.2300">
    <property type="match status" value="1"/>
</dbReference>
<dbReference type="CDD" id="cd16922">
    <property type="entry name" value="HATPase_EvgS-ArcB-TorS-like"/>
    <property type="match status" value="1"/>
</dbReference>
<dbReference type="InterPro" id="IPR004358">
    <property type="entry name" value="Sig_transdc_His_kin-like_C"/>
</dbReference>
<keyword evidence="13" id="KW-0805">Transcription regulation</keyword>
<dbReference type="InterPro" id="IPR027460">
    <property type="entry name" value="ArcB_TM_sf"/>
</dbReference>
<dbReference type="PROSITE" id="PS50109">
    <property type="entry name" value="HIS_KIN"/>
    <property type="match status" value="1"/>
</dbReference>
<evidence type="ECO:0000259" key="20">
    <source>
        <dbReference type="PROSITE" id="PS50894"/>
    </source>
</evidence>
<dbReference type="SUPFAM" id="SSF47384">
    <property type="entry name" value="Homodimeric domain of signal transducing histidine kinase"/>
    <property type="match status" value="1"/>
</dbReference>
<dbReference type="SMART" id="SM00448">
    <property type="entry name" value="REC"/>
    <property type="match status" value="1"/>
</dbReference>
<sequence length="614" mass="69775">MQNIRKFAQRYVDWVIKLGRFKFTLLGFAVLAVFALGVQLILSYFFIDETYWQDLIRSIIFGLISAPFFIYFFNLLVEKLERSRQQLARYNQELNNKVYQLNQAKNQIEQASRNKTELMATISHELRTPLNGIVGLSRILLDGNLTEEQRNYLQTINVSAVSLGHIFNDIIDLEKLDSRRIDIIAKDTDFTAWLNDINNFATIMTAQKKLKFIIQYGDNLPHWANFDGVRLSQILWNLISNAVKFTEKGEIILKIDRTSEDQLQFSLTDSGIGIPQEELGKIFAMYYQVQANKRAGTTGSGIGLSISKRIAKLMGGDLSVESQVGIGSTFRLQIKINEASPPSAYAISNVHLSLHILLVEDLEINVIVAKSLLEKLGYQVDVANNGEQALQKFEQNQYDLILLDILLPDMSGFDIARRLRQNYEDGIYDYLPPLVALTANVLNSKTEYQQKGMDDVLAKPLSVEALNACLLEFFADEINMNTNTSPENPKSAVQNSEIFDVPMLLELKEMLGLTFLQDNLALFKQTMPNYIQDLNQSYKRYLASEETAKTVAQHAHKIKGAAAAVGLKHLQQIAQQAQTETDPQWQTQIARWIDVLTKEWLTDVEALENWLKIS</sequence>
<feature type="domain" description="Response regulatory" evidence="19">
    <location>
        <begin position="355"/>
        <end position="474"/>
    </location>
</feature>
<dbReference type="InterPro" id="IPR036641">
    <property type="entry name" value="HPT_dom_sf"/>
</dbReference>
<organism evidence="21 22">
    <name type="scientific">Cricetibacter osteomyelitidis</name>
    <dbReference type="NCBI Taxonomy" id="1521931"/>
    <lineage>
        <taxon>Bacteria</taxon>
        <taxon>Pseudomonadati</taxon>
        <taxon>Pseudomonadota</taxon>
        <taxon>Gammaproteobacteria</taxon>
        <taxon>Pasteurellales</taxon>
        <taxon>Pasteurellaceae</taxon>
        <taxon>Cricetibacter</taxon>
    </lineage>
</organism>
<comment type="caution">
    <text evidence="21">The sequence shown here is derived from an EMBL/GenBank/DDBJ whole genome shotgun (WGS) entry which is preliminary data.</text>
</comment>
<keyword evidence="7 13" id="KW-0547">Nucleotide-binding</keyword>
<gene>
    <name evidence="21" type="ORF">EDC44_12115</name>
</gene>
<evidence type="ECO:0000256" key="1">
    <source>
        <dbReference type="ARBA" id="ARBA00000085"/>
    </source>
</evidence>
<dbReference type="CDD" id="cd17546">
    <property type="entry name" value="REC_hyHK_CKI1_RcsC-like"/>
    <property type="match status" value="1"/>
</dbReference>
<protein>
    <recommendedName>
        <fullName evidence="13">Aerobic respiration control sensor protein</fullName>
        <ecNumber evidence="13">2.7.13.3</ecNumber>
    </recommendedName>
</protein>
<dbReference type="Pfam" id="PF18415">
    <property type="entry name" value="HKR_ArcB_TM"/>
    <property type="match status" value="1"/>
</dbReference>
<feature type="coiled-coil region" evidence="16">
    <location>
        <begin position="73"/>
        <end position="121"/>
    </location>
</feature>
<evidence type="ECO:0000256" key="12">
    <source>
        <dbReference type="ARBA" id="ARBA00023136"/>
    </source>
</evidence>
<evidence type="ECO:0000256" key="8">
    <source>
        <dbReference type="ARBA" id="ARBA00022777"/>
    </source>
</evidence>
<dbReference type="FunFam" id="3.30.565.10:FF:000006">
    <property type="entry name" value="Sensor histidine kinase WalK"/>
    <property type="match status" value="1"/>
</dbReference>
<dbReference type="InterPro" id="IPR008207">
    <property type="entry name" value="Sig_transdc_His_kin_Hpt_dom"/>
</dbReference>
<dbReference type="PROSITE" id="PS50110">
    <property type="entry name" value="RESPONSE_REGULATORY"/>
    <property type="match status" value="1"/>
</dbReference>
<dbReference type="EC" id="2.7.13.3" evidence="13"/>
<dbReference type="OrthoDB" id="9770795at2"/>
<evidence type="ECO:0000313" key="21">
    <source>
        <dbReference type="EMBL" id="TCP93304.1"/>
    </source>
</evidence>
<feature type="domain" description="Histidine kinase" evidence="18">
    <location>
        <begin position="121"/>
        <end position="338"/>
    </location>
</feature>
<dbReference type="Gene3D" id="1.10.287.970">
    <property type="entry name" value="His Kinase A (phosphoacceptor) domain"/>
    <property type="match status" value="1"/>
</dbReference>
<evidence type="ECO:0000256" key="4">
    <source>
        <dbReference type="ARBA" id="ARBA00022553"/>
    </source>
</evidence>
<keyword evidence="13" id="KW-0804">Transcription</keyword>
<dbReference type="InterPro" id="IPR005467">
    <property type="entry name" value="His_kinase_dom"/>
</dbReference>
<evidence type="ECO:0000256" key="11">
    <source>
        <dbReference type="ARBA" id="ARBA00023012"/>
    </source>
</evidence>
<dbReference type="Gene3D" id="1.20.120.160">
    <property type="entry name" value="HPT domain"/>
    <property type="match status" value="1"/>
</dbReference>
<dbReference type="InterPro" id="IPR003661">
    <property type="entry name" value="HisK_dim/P_dom"/>
</dbReference>
<feature type="transmembrane region" description="Helical" evidence="17">
    <location>
        <begin position="59"/>
        <end position="77"/>
    </location>
</feature>
<dbReference type="Pfam" id="PF01627">
    <property type="entry name" value="Hpt"/>
    <property type="match status" value="1"/>
</dbReference>
<dbReference type="GO" id="GO:0005886">
    <property type="term" value="C:plasma membrane"/>
    <property type="evidence" value="ECO:0007669"/>
    <property type="project" value="UniProtKB-SubCell"/>
</dbReference>
<dbReference type="PANTHER" id="PTHR45339:SF1">
    <property type="entry name" value="HYBRID SIGNAL TRANSDUCTION HISTIDINE KINASE J"/>
    <property type="match status" value="1"/>
</dbReference>
<evidence type="ECO:0000256" key="7">
    <source>
        <dbReference type="ARBA" id="ARBA00022741"/>
    </source>
</evidence>
<evidence type="ECO:0000256" key="16">
    <source>
        <dbReference type="SAM" id="Coils"/>
    </source>
</evidence>
<keyword evidence="4 15" id="KW-0597">Phosphoprotein</keyword>
<dbReference type="SUPFAM" id="SSF47226">
    <property type="entry name" value="Histidine-containing phosphotransfer domain, HPT domain"/>
    <property type="match status" value="1"/>
</dbReference>
<comment type="catalytic activity">
    <reaction evidence="1 13">
        <text>ATP + protein L-histidine = ADP + protein N-phospho-L-histidine.</text>
        <dbReference type="EC" id="2.7.13.3"/>
    </reaction>
</comment>
<evidence type="ECO:0000256" key="13">
    <source>
        <dbReference type="PIRNR" id="PIRNR003182"/>
    </source>
</evidence>
<keyword evidence="8 13" id="KW-0418">Kinase</keyword>
<comment type="subcellular location">
    <subcellularLocation>
        <location evidence="13">Cell inner membrane</location>
        <topology evidence="13">Multi-pass membrane protein</topology>
    </subcellularLocation>
    <subcellularLocation>
        <location evidence="2">Cell membrane</location>
        <topology evidence="2">Multi-pass membrane protein</topology>
    </subcellularLocation>
</comment>
<dbReference type="RefSeq" id="WP_131977907.1">
    <property type="nucleotide sequence ID" value="NZ_SLYB01000021.1"/>
</dbReference>
<evidence type="ECO:0000259" key="18">
    <source>
        <dbReference type="PROSITE" id="PS50109"/>
    </source>
</evidence>
<evidence type="ECO:0000256" key="6">
    <source>
        <dbReference type="ARBA" id="ARBA00022692"/>
    </source>
</evidence>
<dbReference type="CDD" id="cd00088">
    <property type="entry name" value="HPT"/>
    <property type="match status" value="1"/>
</dbReference>
<evidence type="ECO:0000256" key="5">
    <source>
        <dbReference type="ARBA" id="ARBA00022679"/>
    </source>
</evidence>
<keyword evidence="16" id="KW-0175">Coiled coil</keyword>
<proteinExistence type="predicted"/>
<dbReference type="InterPro" id="IPR011006">
    <property type="entry name" value="CheY-like_superfamily"/>
</dbReference>
<keyword evidence="22" id="KW-1185">Reference proteome</keyword>
<dbReference type="PANTHER" id="PTHR45339">
    <property type="entry name" value="HYBRID SIGNAL TRANSDUCTION HISTIDINE KINASE J"/>
    <property type="match status" value="1"/>
</dbReference>
<dbReference type="InterPro" id="IPR036890">
    <property type="entry name" value="HATPase_C_sf"/>
</dbReference>
<evidence type="ECO:0000256" key="10">
    <source>
        <dbReference type="ARBA" id="ARBA00022989"/>
    </source>
</evidence>
<dbReference type="SUPFAM" id="SSF55874">
    <property type="entry name" value="ATPase domain of HSP90 chaperone/DNA topoisomerase II/histidine kinase"/>
    <property type="match status" value="1"/>
</dbReference>
<dbReference type="PRINTS" id="PR00344">
    <property type="entry name" value="BCTRLSENSOR"/>
</dbReference>
<dbReference type="InterPro" id="IPR001789">
    <property type="entry name" value="Sig_transdc_resp-reg_receiver"/>
</dbReference>
<dbReference type="EMBL" id="SLYB01000021">
    <property type="protein sequence ID" value="TCP93304.1"/>
    <property type="molecule type" value="Genomic_DNA"/>
</dbReference>
<dbReference type="Pfam" id="PF00512">
    <property type="entry name" value="HisKA"/>
    <property type="match status" value="1"/>
</dbReference>
<dbReference type="SMART" id="SM00073">
    <property type="entry name" value="HPT"/>
    <property type="match status" value="1"/>
</dbReference>